<dbReference type="GO" id="GO:0000287">
    <property type="term" value="F:magnesium ion binding"/>
    <property type="evidence" value="ECO:0007669"/>
    <property type="project" value="UniProtKB-UniRule"/>
</dbReference>
<keyword evidence="11" id="KW-1185">Reference proteome</keyword>
<evidence type="ECO:0000256" key="1">
    <source>
        <dbReference type="ARBA" id="ARBA00022485"/>
    </source>
</evidence>
<dbReference type="GO" id="GO:0008616">
    <property type="term" value="P:tRNA queuosine(34) biosynthetic process"/>
    <property type="evidence" value="ECO:0007669"/>
    <property type="project" value="UniProtKB-UniRule"/>
</dbReference>
<feature type="binding site" evidence="8">
    <location>
        <position position="28"/>
    </location>
    <ligand>
        <name>substrate</name>
    </ligand>
</feature>
<dbReference type="Pfam" id="PF04055">
    <property type="entry name" value="Radical_SAM"/>
    <property type="match status" value="1"/>
</dbReference>
<dbReference type="EC" id="4.3.99.3" evidence="8"/>
<comment type="pathway">
    <text evidence="8">Purine metabolism; 7-cyano-7-deazaguanine biosynthesis.</text>
</comment>
<evidence type="ECO:0000259" key="9">
    <source>
        <dbReference type="PROSITE" id="PS51918"/>
    </source>
</evidence>
<organism evidence="10 11">
    <name type="scientific">Eshraghiella crossota DSM 2876</name>
    <dbReference type="NCBI Taxonomy" id="511680"/>
    <lineage>
        <taxon>Bacteria</taxon>
        <taxon>Bacillati</taxon>
        <taxon>Bacillota</taxon>
        <taxon>Clostridia</taxon>
        <taxon>Lachnospirales</taxon>
        <taxon>Lachnospiraceae</taxon>
        <taxon>Eshraghiella</taxon>
    </lineage>
</organism>
<dbReference type="RefSeq" id="WP_005601022.1">
    <property type="nucleotide sequence ID" value="NZ_GG663519.1"/>
</dbReference>
<feature type="binding site" evidence="8">
    <location>
        <position position="74"/>
    </location>
    <ligand>
        <name>substrate</name>
    </ligand>
</feature>
<dbReference type="GO" id="GO:0016840">
    <property type="term" value="F:carbon-nitrogen lyase activity"/>
    <property type="evidence" value="ECO:0007669"/>
    <property type="project" value="UniProtKB-UniRule"/>
</dbReference>
<evidence type="ECO:0000256" key="4">
    <source>
        <dbReference type="ARBA" id="ARBA00022842"/>
    </source>
</evidence>
<dbReference type="GO" id="GO:0051539">
    <property type="term" value="F:4 iron, 4 sulfur cluster binding"/>
    <property type="evidence" value="ECO:0007669"/>
    <property type="project" value="UniProtKB-UniRule"/>
</dbReference>
<dbReference type="GeneID" id="98918670"/>
<comment type="catalytic activity">
    <reaction evidence="8">
        <text>6-carboxy-5,6,7,8-tetrahydropterin + H(+) = 7-carboxy-7-carbaguanine + NH4(+)</text>
        <dbReference type="Rhea" id="RHEA:27974"/>
        <dbReference type="ChEBI" id="CHEBI:15378"/>
        <dbReference type="ChEBI" id="CHEBI:28938"/>
        <dbReference type="ChEBI" id="CHEBI:61032"/>
        <dbReference type="ChEBI" id="CHEBI:61036"/>
        <dbReference type="EC" id="4.3.99.3"/>
    </reaction>
</comment>
<dbReference type="InterPro" id="IPR024924">
    <property type="entry name" value="7-CO-7-deazaguanine_synth-like"/>
</dbReference>
<comment type="function">
    <text evidence="8">Catalyzes the complex heterocyclic radical-mediated conversion of 6-carboxy-5,6,7,8-tetrahydropterin (CPH4) to 7-carboxy-7-deazaguanine (CDG), a step common to the biosynthetic pathways of all 7-deazapurine-containing compounds.</text>
</comment>
<keyword evidence="1 8" id="KW-0004">4Fe-4S</keyword>
<evidence type="ECO:0000256" key="7">
    <source>
        <dbReference type="ARBA" id="ARBA00023239"/>
    </source>
</evidence>
<dbReference type="NCBIfam" id="TIGR03963">
    <property type="entry name" value="rSAM_QueE_Clost"/>
    <property type="match status" value="1"/>
</dbReference>
<evidence type="ECO:0000256" key="3">
    <source>
        <dbReference type="ARBA" id="ARBA00022723"/>
    </source>
</evidence>
<evidence type="ECO:0000313" key="10">
    <source>
        <dbReference type="EMBL" id="EFF69792.1"/>
    </source>
</evidence>
<gene>
    <name evidence="8" type="primary">queE</name>
    <name evidence="10" type="ORF">BUTYVIB_00306</name>
</gene>
<feature type="binding site" evidence="8">
    <location>
        <position position="36"/>
    </location>
    <ligand>
        <name>[4Fe-4S] cluster</name>
        <dbReference type="ChEBI" id="CHEBI:49883"/>
        <note>4Fe-4S-S-AdoMet</note>
    </ligand>
</feature>
<dbReference type="EMBL" id="ABWN01000017">
    <property type="protein sequence ID" value="EFF69792.1"/>
    <property type="molecule type" value="Genomic_DNA"/>
</dbReference>
<accession>D4RWH5</accession>
<comment type="cofactor">
    <cofactor evidence="8">
        <name>Mg(2+)</name>
        <dbReference type="ChEBI" id="CHEBI:18420"/>
    </cofactor>
</comment>
<comment type="similarity">
    <text evidence="8">Belongs to the radical SAM superfamily. 7-carboxy-7-deazaguanine synthase family.</text>
</comment>
<dbReference type="AlphaFoldDB" id="D4RWH5"/>
<evidence type="ECO:0000313" key="11">
    <source>
        <dbReference type="Proteomes" id="UP000006238"/>
    </source>
</evidence>
<reference evidence="10 11" key="1">
    <citation type="submission" date="2010-02" db="EMBL/GenBank/DDBJ databases">
        <authorList>
            <person name="Weinstock G."/>
            <person name="Sodergren E."/>
            <person name="Clifton S."/>
            <person name="Fulton L."/>
            <person name="Fulton B."/>
            <person name="Courtney L."/>
            <person name="Fronick C."/>
            <person name="Harrison M."/>
            <person name="Strong C."/>
            <person name="Farmer C."/>
            <person name="Delahaunty K."/>
            <person name="Markovic C."/>
            <person name="Hall O."/>
            <person name="Minx P."/>
            <person name="Tomlinson C."/>
            <person name="Mitreva M."/>
            <person name="Nelson J."/>
            <person name="Hou S."/>
            <person name="Wollam A."/>
            <person name="Pepin K.H."/>
            <person name="Johnson M."/>
            <person name="Bhonagiri V."/>
            <person name="Zhang X."/>
            <person name="Suruliraj S."/>
            <person name="Warren W."/>
            <person name="Chinwalla A."/>
            <person name="Mardis E.R."/>
            <person name="Wilson R.K."/>
        </authorList>
    </citation>
    <scope>NUCLEOTIDE SEQUENCE [LARGE SCALE GENOMIC DNA]</scope>
    <source>
        <strain evidence="10 11">DSM 2876</strain>
    </source>
</reference>
<dbReference type="InterPro" id="IPR023868">
    <property type="entry name" value="7-CO-7-deazaGua_synth_put_Clo"/>
</dbReference>
<evidence type="ECO:0000256" key="5">
    <source>
        <dbReference type="ARBA" id="ARBA00023004"/>
    </source>
</evidence>
<evidence type="ECO:0000256" key="6">
    <source>
        <dbReference type="ARBA" id="ARBA00023014"/>
    </source>
</evidence>
<dbReference type="eggNOG" id="COG0602">
    <property type="taxonomic scope" value="Bacteria"/>
</dbReference>
<dbReference type="InterPro" id="IPR013785">
    <property type="entry name" value="Aldolase_TIM"/>
</dbReference>
<evidence type="ECO:0000256" key="8">
    <source>
        <dbReference type="HAMAP-Rule" id="MF_00917"/>
    </source>
</evidence>
<dbReference type="STRING" id="45851.BHV86_07290"/>
<dbReference type="CDD" id="cd01335">
    <property type="entry name" value="Radical_SAM"/>
    <property type="match status" value="1"/>
</dbReference>
<comment type="caution">
    <text evidence="10">The sequence shown here is derived from an EMBL/GenBank/DDBJ whole genome shotgun (WGS) entry which is preliminary data.</text>
</comment>
<keyword evidence="3 8" id="KW-0479">Metal-binding</keyword>
<protein>
    <recommendedName>
        <fullName evidence="8">7-carboxy-7-deazaguanine synthase</fullName>
        <shortName evidence="8">CDG synthase</shortName>
        <ecNumber evidence="8">4.3.99.3</ecNumber>
    </recommendedName>
    <alternativeName>
        <fullName evidence="8">Queuosine biosynthesis protein QueE</fullName>
    </alternativeName>
</protein>
<dbReference type="HAMAP" id="MF_00917">
    <property type="entry name" value="QueE"/>
    <property type="match status" value="1"/>
</dbReference>
<comment type="subunit">
    <text evidence="8">Homodimer.</text>
</comment>
<evidence type="ECO:0000256" key="2">
    <source>
        <dbReference type="ARBA" id="ARBA00022691"/>
    </source>
</evidence>
<sequence>MAEYKVVETFVSINGEGRKAGELAFFLRLKGCNLDCSYCDTKWANKGDASFEIMDENEIYGLIKKSGIRNVTITGGEPLFRKDMAILLELLDNDRELSVEIETNGSVDLKPYLPVCKNISFTMDYKLPTSRMEEQMCLGNFEILRNIDTVKFVSGSIKDLEKAEEIIQKYDLCKRTKVYISPVFGNIDPADIVEFMKERKMNKVRLQLQLHKFIWDPDKKGV</sequence>
<dbReference type="HOGENOM" id="CLU_066739_2_0_9"/>
<dbReference type="InterPro" id="IPR058240">
    <property type="entry name" value="rSAM_sf"/>
</dbReference>
<dbReference type="InterPro" id="IPR007197">
    <property type="entry name" value="rSAM"/>
</dbReference>
<name>D4RWH5_9FIRM</name>
<dbReference type="UniPathway" id="UPA00391"/>
<proteinExistence type="inferred from homology"/>
<feature type="binding site" evidence="8">
    <location>
        <position position="41"/>
    </location>
    <ligand>
        <name>Mg(2+)</name>
        <dbReference type="ChEBI" id="CHEBI:18420"/>
    </ligand>
</feature>
<comment type="cofactor">
    <cofactor evidence="8">
        <name>S-adenosyl-L-methionine</name>
        <dbReference type="ChEBI" id="CHEBI:59789"/>
    </cofactor>
    <text evidence="8">Binds 1 S-adenosyl-L-methionine per subunit.</text>
</comment>
<keyword evidence="7 8" id="KW-0456">Lyase</keyword>
<feature type="binding site" evidence="8">
    <location>
        <begin position="38"/>
        <end position="40"/>
    </location>
    <ligand>
        <name>S-adenosyl-L-methionine</name>
        <dbReference type="ChEBI" id="CHEBI:59789"/>
    </ligand>
</feature>
<feature type="binding site" evidence="8">
    <location>
        <begin position="13"/>
        <end position="15"/>
    </location>
    <ligand>
        <name>substrate</name>
    </ligand>
</feature>
<keyword evidence="5 8" id="KW-0408">Iron</keyword>
<keyword evidence="4 8" id="KW-0460">Magnesium</keyword>
<comment type="cofactor">
    <cofactor evidence="8">
        <name>[4Fe-4S] cluster</name>
        <dbReference type="ChEBI" id="CHEBI:49883"/>
    </cofactor>
    <text evidence="8">Binds 1 [4Fe-4S] cluster. The cluster is coordinated with 3 cysteines and an exchangeable S-adenosyl-L-methionine.</text>
</comment>
<dbReference type="Gene3D" id="3.20.20.70">
    <property type="entry name" value="Aldolase class I"/>
    <property type="match status" value="1"/>
</dbReference>
<feature type="binding site" evidence="8">
    <location>
        <position position="39"/>
    </location>
    <ligand>
        <name>[4Fe-4S] cluster</name>
        <dbReference type="ChEBI" id="CHEBI:49883"/>
        <note>4Fe-4S-S-AdoMet</note>
    </ligand>
</feature>
<dbReference type="SUPFAM" id="SSF102114">
    <property type="entry name" value="Radical SAM enzymes"/>
    <property type="match status" value="1"/>
</dbReference>
<keyword evidence="8" id="KW-0671">Queuosine biosynthesis</keyword>
<dbReference type="Proteomes" id="UP000006238">
    <property type="component" value="Unassembled WGS sequence"/>
</dbReference>
<dbReference type="PIRSF" id="PIRSF000370">
    <property type="entry name" value="QueE"/>
    <property type="match status" value="1"/>
</dbReference>
<dbReference type="PANTHER" id="PTHR42836">
    <property type="entry name" value="7-CARBOXY-7-DEAZAGUANINE SYNTHASE"/>
    <property type="match status" value="1"/>
</dbReference>
<dbReference type="SFLD" id="SFLDS00029">
    <property type="entry name" value="Radical_SAM"/>
    <property type="match status" value="1"/>
</dbReference>
<dbReference type="PROSITE" id="PS51918">
    <property type="entry name" value="RADICAL_SAM"/>
    <property type="match status" value="1"/>
</dbReference>
<keyword evidence="2 8" id="KW-0949">S-adenosyl-L-methionine</keyword>
<feature type="binding site" evidence="8">
    <location>
        <position position="32"/>
    </location>
    <ligand>
        <name>[4Fe-4S] cluster</name>
        <dbReference type="ChEBI" id="CHEBI:49883"/>
        <note>4Fe-4S-S-AdoMet</note>
    </ligand>
</feature>
<comment type="caution">
    <text evidence="8">Lacks conserved residue(s) required for the propagation of feature annotation.</text>
</comment>
<dbReference type="PANTHER" id="PTHR42836:SF1">
    <property type="entry name" value="7-CARBOXY-7-DEAZAGUANINE SYNTHASE"/>
    <property type="match status" value="1"/>
</dbReference>
<dbReference type="GO" id="GO:1904047">
    <property type="term" value="F:S-adenosyl-L-methionine binding"/>
    <property type="evidence" value="ECO:0007669"/>
    <property type="project" value="UniProtKB-UniRule"/>
</dbReference>
<feature type="binding site" evidence="8">
    <location>
        <position position="76"/>
    </location>
    <ligand>
        <name>S-adenosyl-L-methionine</name>
        <dbReference type="ChEBI" id="CHEBI:59789"/>
    </ligand>
</feature>
<keyword evidence="6 8" id="KW-0411">Iron-sulfur</keyword>
<feature type="domain" description="Radical SAM core" evidence="9">
    <location>
        <begin position="19"/>
        <end position="217"/>
    </location>
</feature>